<comment type="subcellular location">
    <subcellularLocation>
        <location evidence="2">Chromosome</location>
    </subcellularLocation>
    <subcellularLocation>
        <location evidence="1">Nucleus</location>
    </subcellularLocation>
</comment>
<dbReference type="GO" id="GO:0032259">
    <property type="term" value="P:methylation"/>
    <property type="evidence" value="ECO:0007669"/>
    <property type="project" value="UniProtKB-KW"/>
</dbReference>
<evidence type="ECO:0000256" key="6">
    <source>
        <dbReference type="ARBA" id="ARBA00022691"/>
    </source>
</evidence>
<dbReference type="AlphaFoldDB" id="A0AAW2VTJ6"/>
<reference evidence="11" key="1">
    <citation type="submission" date="2020-06" db="EMBL/GenBank/DDBJ databases">
        <authorList>
            <person name="Li T."/>
            <person name="Hu X."/>
            <person name="Zhang T."/>
            <person name="Song X."/>
            <person name="Zhang H."/>
            <person name="Dai N."/>
            <person name="Sheng W."/>
            <person name="Hou X."/>
            <person name="Wei L."/>
        </authorList>
    </citation>
    <scope>NUCLEOTIDE SEQUENCE</scope>
    <source>
        <strain evidence="11">KEN1</strain>
        <tissue evidence="11">Leaf</tissue>
    </source>
</reference>
<feature type="domain" description="Post-SET" evidence="10">
    <location>
        <begin position="110"/>
        <end position="126"/>
    </location>
</feature>
<evidence type="ECO:0000256" key="5">
    <source>
        <dbReference type="ARBA" id="ARBA00022679"/>
    </source>
</evidence>
<protein>
    <submittedName>
        <fullName evidence="11">Histone-lysine N-methyltransferase ASHH1</fullName>
    </submittedName>
</protein>
<dbReference type="Pfam" id="PF00856">
    <property type="entry name" value="SET"/>
    <property type="match status" value="1"/>
</dbReference>
<dbReference type="InterPro" id="IPR050777">
    <property type="entry name" value="SET2_Histone-Lys_MeTrsfase"/>
</dbReference>
<keyword evidence="9" id="KW-1133">Transmembrane helix</keyword>
<evidence type="ECO:0000256" key="3">
    <source>
        <dbReference type="ARBA" id="ARBA00022454"/>
    </source>
</evidence>
<feature type="transmembrane region" description="Helical" evidence="9">
    <location>
        <begin position="323"/>
        <end position="343"/>
    </location>
</feature>
<dbReference type="GO" id="GO:0005694">
    <property type="term" value="C:chromosome"/>
    <property type="evidence" value="ECO:0007669"/>
    <property type="project" value="UniProtKB-SubCell"/>
</dbReference>
<evidence type="ECO:0000256" key="2">
    <source>
        <dbReference type="ARBA" id="ARBA00004286"/>
    </source>
</evidence>
<dbReference type="EMBL" id="JACGWN010000009">
    <property type="protein sequence ID" value="KAL0432964.1"/>
    <property type="molecule type" value="Genomic_DNA"/>
</dbReference>
<evidence type="ECO:0000256" key="9">
    <source>
        <dbReference type="SAM" id="Phobius"/>
    </source>
</evidence>
<feature type="region of interest" description="Disordered" evidence="8">
    <location>
        <begin position="420"/>
        <end position="502"/>
    </location>
</feature>
<feature type="compositionally biased region" description="Basic residues" evidence="8">
    <location>
        <begin position="285"/>
        <end position="295"/>
    </location>
</feature>
<keyword evidence="6" id="KW-0949">S-adenosyl-L-methionine</keyword>
<evidence type="ECO:0000256" key="4">
    <source>
        <dbReference type="ARBA" id="ARBA00022603"/>
    </source>
</evidence>
<dbReference type="InterPro" id="IPR001214">
    <property type="entry name" value="SET_dom"/>
</dbReference>
<dbReference type="PROSITE" id="PS50868">
    <property type="entry name" value="POST_SET"/>
    <property type="match status" value="1"/>
</dbReference>
<evidence type="ECO:0000256" key="8">
    <source>
        <dbReference type="SAM" id="MobiDB-lite"/>
    </source>
</evidence>
<reference evidence="11" key="2">
    <citation type="journal article" date="2024" name="Plant">
        <title>Genomic evolution and insights into agronomic trait innovations of Sesamum species.</title>
        <authorList>
            <person name="Miao H."/>
            <person name="Wang L."/>
            <person name="Qu L."/>
            <person name="Liu H."/>
            <person name="Sun Y."/>
            <person name="Le M."/>
            <person name="Wang Q."/>
            <person name="Wei S."/>
            <person name="Zheng Y."/>
            <person name="Lin W."/>
            <person name="Duan Y."/>
            <person name="Cao H."/>
            <person name="Xiong S."/>
            <person name="Wang X."/>
            <person name="Wei L."/>
            <person name="Li C."/>
            <person name="Ma Q."/>
            <person name="Ju M."/>
            <person name="Zhao R."/>
            <person name="Li G."/>
            <person name="Mu C."/>
            <person name="Tian Q."/>
            <person name="Mei H."/>
            <person name="Zhang T."/>
            <person name="Gao T."/>
            <person name="Zhang H."/>
        </authorList>
    </citation>
    <scope>NUCLEOTIDE SEQUENCE</scope>
    <source>
        <strain evidence="11">KEN1</strain>
    </source>
</reference>
<feature type="region of interest" description="Disordered" evidence="8">
    <location>
        <begin position="265"/>
        <end position="298"/>
    </location>
</feature>
<accession>A0AAW2VTJ6</accession>
<dbReference type="SUPFAM" id="SSF82199">
    <property type="entry name" value="SET domain"/>
    <property type="match status" value="1"/>
</dbReference>
<evidence type="ECO:0000313" key="11">
    <source>
        <dbReference type="EMBL" id="KAL0432964.1"/>
    </source>
</evidence>
<dbReference type="PANTHER" id="PTHR22884">
    <property type="entry name" value="SET DOMAIN PROTEINS"/>
    <property type="match status" value="1"/>
</dbReference>
<keyword evidence="3" id="KW-0158">Chromosome</keyword>
<keyword evidence="7" id="KW-0539">Nucleus</keyword>
<keyword evidence="9" id="KW-0472">Membrane</keyword>
<feature type="compositionally biased region" description="Basic and acidic residues" evidence="8">
    <location>
        <begin position="488"/>
        <end position="502"/>
    </location>
</feature>
<evidence type="ECO:0000259" key="10">
    <source>
        <dbReference type="PROSITE" id="PS50868"/>
    </source>
</evidence>
<dbReference type="Gene3D" id="2.170.270.10">
    <property type="entry name" value="SET domain"/>
    <property type="match status" value="2"/>
</dbReference>
<dbReference type="InterPro" id="IPR003616">
    <property type="entry name" value="Post-SET_dom"/>
</dbReference>
<proteinExistence type="predicted"/>
<dbReference type="GO" id="GO:0008168">
    <property type="term" value="F:methyltransferase activity"/>
    <property type="evidence" value="ECO:0007669"/>
    <property type="project" value="UniProtKB-KW"/>
</dbReference>
<dbReference type="InterPro" id="IPR046341">
    <property type="entry name" value="SET_dom_sf"/>
</dbReference>
<keyword evidence="4" id="KW-0489">Methyltransferase</keyword>
<keyword evidence="5" id="KW-0808">Transferase</keyword>
<keyword evidence="9" id="KW-0812">Transmembrane</keyword>
<sequence length="502" mass="56122">MVKCKARCNKKFQKCEYAKTKLFLTEGRGWGLLADQNIKAGQFIIEYCGEVISSEEAKQRSQTYEAQANLTVRQESGQSWGDESWNICKDRYFCWTELAYDYNFEWYGGVAVRCLCGAANCSVFLGAKSHGFQEINHVWEDGDARYIVENIPLYDSADDEPFPSSATTIPGQLGLVPNYSAETKDSVGSLTKSEPVTSTESKIKLEPVVTSTEAHYFVSAADMVGKSVVTLKKEEAEFSFEDRKPVFSQQNAMISRIRSNTACRNYSIAPSPSSKKRSQPDMKQKTKTSRKKHVSSKPVAELFASKEAQEENKTIRVDEFNSWLHVALIYVVLAILFLLKYVFANTTMQEIRNKTTSELNSLYDEIRPAIEEHERDNQDSVATSVAEKWIQAACAKLKAQFDLNYAILKNSMLPRVARGEVVPSGHGEDNPPRGEMVPSGHGEDNNPPRGEMVPSRHGEDNNPARGEMVPSGHGEDNNPRGEMVTSGHGEDGRQNEVKHLTD</sequence>
<gene>
    <name evidence="11" type="ORF">Slati_2630700</name>
</gene>
<evidence type="ECO:0000256" key="1">
    <source>
        <dbReference type="ARBA" id="ARBA00004123"/>
    </source>
</evidence>
<dbReference type="GO" id="GO:0005634">
    <property type="term" value="C:nucleus"/>
    <property type="evidence" value="ECO:0007669"/>
    <property type="project" value="UniProtKB-SubCell"/>
</dbReference>
<evidence type="ECO:0000256" key="7">
    <source>
        <dbReference type="ARBA" id="ARBA00023242"/>
    </source>
</evidence>
<organism evidence="11">
    <name type="scientific">Sesamum latifolium</name>
    <dbReference type="NCBI Taxonomy" id="2727402"/>
    <lineage>
        <taxon>Eukaryota</taxon>
        <taxon>Viridiplantae</taxon>
        <taxon>Streptophyta</taxon>
        <taxon>Embryophyta</taxon>
        <taxon>Tracheophyta</taxon>
        <taxon>Spermatophyta</taxon>
        <taxon>Magnoliopsida</taxon>
        <taxon>eudicotyledons</taxon>
        <taxon>Gunneridae</taxon>
        <taxon>Pentapetalae</taxon>
        <taxon>asterids</taxon>
        <taxon>lamiids</taxon>
        <taxon>Lamiales</taxon>
        <taxon>Pedaliaceae</taxon>
        <taxon>Sesamum</taxon>
    </lineage>
</organism>
<name>A0AAW2VTJ6_9LAMI</name>
<comment type="caution">
    <text evidence="11">The sequence shown here is derived from an EMBL/GenBank/DDBJ whole genome shotgun (WGS) entry which is preliminary data.</text>
</comment>